<keyword evidence="1" id="KW-1133">Transmembrane helix</keyword>
<evidence type="ECO:0000313" key="3">
    <source>
        <dbReference type="Proteomes" id="UP001202180"/>
    </source>
</evidence>
<evidence type="ECO:0000256" key="1">
    <source>
        <dbReference type="SAM" id="Phobius"/>
    </source>
</evidence>
<sequence length="181" mass="20877">MRAIRLSRSYLKPTTGVAVMLVVFLFSELVSWLASYPINLLKMHYVGGVLPYLWLVLRSLLIPEAMTALIVVWLLNQAHRWFGIEQVESNWRSILGYKLIFLPVLALSFIFFNPVTETVRFLLEGYPRYSLSTFWNVYLAGTFSWPVYIRYLALVLIVGYALLTISLLGDLHRQTSLSPTR</sequence>
<feature type="transmembrane region" description="Helical" evidence="1">
    <location>
        <begin position="12"/>
        <end position="32"/>
    </location>
</feature>
<comment type="caution">
    <text evidence="2">The sequence shown here is derived from an EMBL/GenBank/DDBJ whole genome shotgun (WGS) entry which is preliminary data.</text>
</comment>
<proteinExistence type="predicted"/>
<reference evidence="2 3" key="1">
    <citation type="submission" date="2022-04" db="EMBL/GenBank/DDBJ databases">
        <title>Spirosoma sp. strain RP8 genome sequencing and assembly.</title>
        <authorList>
            <person name="Jung Y."/>
        </authorList>
    </citation>
    <scope>NUCLEOTIDE SEQUENCE [LARGE SCALE GENOMIC DNA]</scope>
    <source>
        <strain evidence="2 3">RP8</strain>
    </source>
</reference>
<evidence type="ECO:0008006" key="4">
    <source>
        <dbReference type="Google" id="ProtNLM"/>
    </source>
</evidence>
<dbReference type="EMBL" id="JALPRF010000003">
    <property type="protein sequence ID" value="MCK8494580.1"/>
    <property type="molecule type" value="Genomic_DNA"/>
</dbReference>
<feature type="transmembrane region" description="Helical" evidence="1">
    <location>
        <begin position="95"/>
        <end position="112"/>
    </location>
</feature>
<evidence type="ECO:0000313" key="2">
    <source>
        <dbReference type="EMBL" id="MCK8494580.1"/>
    </source>
</evidence>
<keyword evidence="1" id="KW-0472">Membrane</keyword>
<feature type="transmembrane region" description="Helical" evidence="1">
    <location>
        <begin position="52"/>
        <end position="75"/>
    </location>
</feature>
<dbReference type="Proteomes" id="UP001202180">
    <property type="component" value="Unassembled WGS sequence"/>
</dbReference>
<name>A0ABT0HQX6_9BACT</name>
<feature type="transmembrane region" description="Helical" evidence="1">
    <location>
        <begin position="148"/>
        <end position="168"/>
    </location>
</feature>
<keyword evidence="1" id="KW-0812">Transmembrane</keyword>
<protein>
    <recommendedName>
        <fullName evidence="4">DUF4328 domain-containing protein</fullName>
    </recommendedName>
</protein>
<organism evidence="2 3">
    <name type="scientific">Spirosoma liriopis</name>
    <dbReference type="NCBI Taxonomy" id="2937440"/>
    <lineage>
        <taxon>Bacteria</taxon>
        <taxon>Pseudomonadati</taxon>
        <taxon>Bacteroidota</taxon>
        <taxon>Cytophagia</taxon>
        <taxon>Cytophagales</taxon>
        <taxon>Cytophagaceae</taxon>
        <taxon>Spirosoma</taxon>
    </lineage>
</organism>
<gene>
    <name evidence="2" type="ORF">M0L20_22115</name>
</gene>
<accession>A0ABT0HQX6</accession>
<dbReference type="RefSeq" id="WP_248479089.1">
    <property type="nucleotide sequence ID" value="NZ_JALPRF010000003.1"/>
</dbReference>
<keyword evidence="3" id="KW-1185">Reference proteome</keyword>